<proteinExistence type="predicted"/>
<sequence length="277" mass="30925">MSAPSSSSTRPTPPITSRTTAGNPMAAAPAMPTRQSEPKRVVRREYLRSSSLAPEQRCGFVHQLYEIYSETTFGCTYDEFAAVVFSAGDGRFVLCYGEHDEFAGFSYTAIDHMEHQGRTYAVMNAGVFFRPGYHGGSITGFFGLRQALRFKLRHPLTQLAYVTRCSTPAVYRLLATVPRIYPNRNHQTPADVEALARAACAQRKYVPVGTNPWVVRSAAVPRDASRLRSLEHDPDVRFYNELAPGYAEGTSLVVWLPLDVANIAGGFVRLMYRRMMR</sequence>
<evidence type="ECO:0000313" key="2">
    <source>
        <dbReference type="EMBL" id="VTP01280.1"/>
    </source>
</evidence>
<protein>
    <submittedName>
        <fullName evidence="2">Uncharacterized protein</fullName>
    </submittedName>
</protein>
<evidence type="ECO:0000256" key="1">
    <source>
        <dbReference type="SAM" id="MobiDB-lite"/>
    </source>
</evidence>
<accession>A0A653EV43</accession>
<name>A0A653EV43_9MYCO</name>
<dbReference type="EMBL" id="LR589114">
    <property type="protein sequence ID" value="VTP01280.1"/>
    <property type="molecule type" value="Genomic_DNA"/>
</dbReference>
<feature type="region of interest" description="Disordered" evidence="1">
    <location>
        <begin position="1"/>
        <end position="39"/>
    </location>
</feature>
<feature type="compositionally biased region" description="Low complexity" evidence="1">
    <location>
        <begin position="1"/>
        <end position="32"/>
    </location>
</feature>
<dbReference type="AlphaFoldDB" id="A0A653EV43"/>
<organism evidence="2">
    <name type="scientific">Mycobacterium riyadhense</name>
    <dbReference type="NCBI Taxonomy" id="486698"/>
    <lineage>
        <taxon>Bacteria</taxon>
        <taxon>Bacillati</taxon>
        <taxon>Actinomycetota</taxon>
        <taxon>Actinomycetes</taxon>
        <taxon>Mycobacteriales</taxon>
        <taxon>Mycobacteriaceae</taxon>
        <taxon>Mycobacterium</taxon>
    </lineage>
</organism>
<reference evidence="2" key="1">
    <citation type="submission" date="2019-05" db="EMBL/GenBank/DDBJ databases">
        <authorList>
            <person name="Naeem R."/>
            <person name="Antony C."/>
            <person name="Guan Q."/>
        </authorList>
    </citation>
    <scope>NUCLEOTIDE SEQUENCE</scope>
    <source>
        <strain evidence="2">2</strain>
    </source>
</reference>
<gene>
    <name evidence="2" type="ORF">BIN_B_03973</name>
</gene>